<organism evidence="7 8">
    <name type="scientific">Candidatus Nitrosotenuis uzonensis</name>
    <dbReference type="NCBI Taxonomy" id="1407055"/>
    <lineage>
        <taxon>Archaea</taxon>
        <taxon>Nitrososphaerota</taxon>
        <taxon>Candidatus Nitrosotenuis</taxon>
    </lineage>
</organism>
<keyword evidence="8" id="KW-1185">Reference proteome</keyword>
<evidence type="ECO:0000256" key="5">
    <source>
        <dbReference type="ARBA" id="ARBA00023136"/>
    </source>
</evidence>
<sequence>MEATLKGGKLHDITQLGVRLAVGVIFIVQGSGKFNEGFVGFLTNIGLPPEMQIPIALAEVVSGILLAVGVLSRISASLLSIIMLGAIFHVKGAQSLTGQGGYALDLLILACCLLVIASGPGRASISHVVKRIPRFLH</sequence>
<feature type="transmembrane region" description="Helical" evidence="6">
    <location>
        <begin position="102"/>
        <end position="121"/>
    </location>
</feature>
<dbReference type="PANTHER" id="PTHR33452">
    <property type="entry name" value="OXIDOREDUCTASE CATD-RELATED"/>
    <property type="match status" value="1"/>
</dbReference>
<protein>
    <submittedName>
        <fullName evidence="7">DoxX family protein</fullName>
    </submittedName>
</protein>
<dbReference type="InterPro" id="IPR051907">
    <property type="entry name" value="DoxX-like_oxidoreductase"/>
</dbReference>
<evidence type="ECO:0000313" key="8">
    <source>
        <dbReference type="Proteomes" id="UP000018159"/>
    </source>
</evidence>
<evidence type="ECO:0000256" key="3">
    <source>
        <dbReference type="ARBA" id="ARBA00022692"/>
    </source>
</evidence>
<dbReference type="AlphaFoldDB" id="V6AVP2"/>
<keyword evidence="5 6" id="KW-0472">Membrane</keyword>
<dbReference type="Pfam" id="PF07681">
    <property type="entry name" value="DoxX"/>
    <property type="match status" value="1"/>
</dbReference>
<evidence type="ECO:0000256" key="1">
    <source>
        <dbReference type="ARBA" id="ARBA00004651"/>
    </source>
</evidence>
<name>V6AVP2_9ARCH</name>
<proteinExistence type="predicted"/>
<keyword evidence="3 6" id="KW-0812">Transmembrane</keyword>
<dbReference type="STRING" id="1407055.NITUZ_60172"/>
<evidence type="ECO:0000256" key="6">
    <source>
        <dbReference type="SAM" id="Phobius"/>
    </source>
</evidence>
<keyword evidence="2" id="KW-1003">Cell membrane</keyword>
<comment type="subcellular location">
    <subcellularLocation>
        <location evidence="1">Cell membrane</location>
        <topology evidence="1">Multi-pass membrane protein</topology>
    </subcellularLocation>
</comment>
<evidence type="ECO:0000313" key="7">
    <source>
        <dbReference type="EMBL" id="CDI06645.1"/>
    </source>
</evidence>
<dbReference type="InterPro" id="IPR032808">
    <property type="entry name" value="DoxX"/>
</dbReference>
<dbReference type="RefSeq" id="WP_048197269.1">
    <property type="nucleotide sequence ID" value="NZ_CBTY010000011.1"/>
</dbReference>
<dbReference type="PANTHER" id="PTHR33452:SF1">
    <property type="entry name" value="INNER MEMBRANE PROTEIN YPHA-RELATED"/>
    <property type="match status" value="1"/>
</dbReference>
<keyword evidence="4 6" id="KW-1133">Transmembrane helix</keyword>
<dbReference type="Proteomes" id="UP000018159">
    <property type="component" value="Unassembled WGS sequence"/>
</dbReference>
<evidence type="ECO:0000256" key="2">
    <source>
        <dbReference type="ARBA" id="ARBA00022475"/>
    </source>
</evidence>
<comment type="caution">
    <text evidence="7">The sequence shown here is derived from an EMBL/GenBank/DDBJ whole genome shotgun (WGS) entry which is preliminary data.</text>
</comment>
<accession>V6AVP2</accession>
<dbReference type="OrthoDB" id="10826at2157"/>
<reference evidence="7 8" key="1">
    <citation type="journal article" date="2013" name="PLoS ONE">
        <title>Enrichment and Genome Sequence of the Group I.1a Ammonia-Oxidizing Archaeon ?Ca. Nitrosotenuis uzonensis? Representing a Clade Globally.</title>
        <authorList>
            <person name="Lebedeva E.V."/>
            <person name="Hatzenpichler R."/>
            <person name="Pelletier E."/>
            <person name="Schuster N."/>
            <person name="Hauzmayer S."/>
            <person name="Bulaev A."/>
            <person name="Grigor'eva N.V."/>
            <person name="Galushko A."/>
            <person name="Schmid M."/>
            <person name="Palatinszky M."/>
            <person name="Le Paslier D."/>
            <person name="Daims H."/>
            <person name="Wagner M."/>
        </authorList>
    </citation>
    <scope>NUCLEOTIDE SEQUENCE [LARGE SCALE GENOMIC DNA]</scope>
    <source>
        <strain evidence="7 8">N4</strain>
    </source>
</reference>
<dbReference type="GO" id="GO:0005886">
    <property type="term" value="C:plasma membrane"/>
    <property type="evidence" value="ECO:0007669"/>
    <property type="project" value="UniProtKB-SubCell"/>
</dbReference>
<gene>
    <name evidence="7" type="ORF">NITUZ_60172</name>
</gene>
<evidence type="ECO:0000256" key="4">
    <source>
        <dbReference type="ARBA" id="ARBA00022989"/>
    </source>
</evidence>
<dbReference type="EMBL" id="CBTY010000011">
    <property type="protein sequence ID" value="CDI06645.1"/>
    <property type="molecule type" value="Genomic_DNA"/>
</dbReference>